<sequence>MKQILKNIIKKIDLLFWAIFIFSCLPRFLFLDKIPLRVDGDASRFALDGLSAWREHWSLFSTGWQGHTFFCFI</sequence>
<proteinExistence type="predicted"/>
<evidence type="ECO:0000313" key="2">
    <source>
        <dbReference type="EMBL" id="PIV00993.1"/>
    </source>
</evidence>
<dbReference type="EMBL" id="PEVC01000036">
    <property type="protein sequence ID" value="PIV00993.1"/>
    <property type="molecule type" value="Genomic_DNA"/>
</dbReference>
<gene>
    <name evidence="2" type="ORF">COS54_01875</name>
</gene>
<dbReference type="PROSITE" id="PS51257">
    <property type="entry name" value="PROKAR_LIPOPROTEIN"/>
    <property type="match status" value="1"/>
</dbReference>
<comment type="caution">
    <text evidence="2">The sequence shown here is derived from an EMBL/GenBank/DDBJ whole genome shotgun (WGS) entry which is preliminary data.</text>
</comment>
<organism evidence="2 3">
    <name type="scientific">Candidatus Shapirobacteria bacterium CG03_land_8_20_14_0_80_39_12</name>
    <dbReference type="NCBI Taxonomy" id="1974879"/>
    <lineage>
        <taxon>Bacteria</taxon>
        <taxon>Candidatus Shapironibacteriota</taxon>
    </lineage>
</organism>
<reference evidence="3" key="1">
    <citation type="submission" date="2017-09" db="EMBL/GenBank/DDBJ databases">
        <title>Depth-based differentiation of microbial function through sediment-hosted aquifers and enrichment of novel symbionts in the deep terrestrial subsurface.</title>
        <authorList>
            <person name="Probst A.J."/>
            <person name="Ladd B."/>
            <person name="Jarett J.K."/>
            <person name="Geller-Mcgrath D.E."/>
            <person name="Sieber C.M.K."/>
            <person name="Emerson J.B."/>
            <person name="Anantharaman K."/>
            <person name="Thomas B.C."/>
            <person name="Malmstrom R."/>
            <person name="Stieglmeier M."/>
            <person name="Klingl A."/>
            <person name="Woyke T."/>
            <person name="Ryan C.M."/>
            <person name="Banfield J.F."/>
        </authorList>
    </citation>
    <scope>NUCLEOTIDE SEQUENCE [LARGE SCALE GENOMIC DNA]</scope>
</reference>
<keyword evidence="1" id="KW-1133">Transmembrane helix</keyword>
<accession>A0A2M7BD18</accession>
<feature type="transmembrane region" description="Helical" evidence="1">
    <location>
        <begin position="12"/>
        <end position="30"/>
    </location>
</feature>
<keyword evidence="1" id="KW-0472">Membrane</keyword>
<evidence type="ECO:0000256" key="1">
    <source>
        <dbReference type="SAM" id="Phobius"/>
    </source>
</evidence>
<protein>
    <submittedName>
        <fullName evidence="2">Uncharacterized protein</fullName>
    </submittedName>
</protein>
<keyword evidence="1" id="KW-0812">Transmembrane</keyword>
<evidence type="ECO:0000313" key="3">
    <source>
        <dbReference type="Proteomes" id="UP000229631"/>
    </source>
</evidence>
<dbReference type="AlphaFoldDB" id="A0A2M7BD18"/>
<name>A0A2M7BD18_9BACT</name>
<dbReference type="Proteomes" id="UP000229631">
    <property type="component" value="Unassembled WGS sequence"/>
</dbReference>